<keyword evidence="6" id="KW-0325">Glycoprotein</keyword>
<keyword evidence="5 10" id="KW-0472">Membrane</keyword>
<feature type="transmembrane region" description="Helical" evidence="10">
    <location>
        <begin position="442"/>
        <end position="464"/>
    </location>
</feature>
<feature type="domain" description="Polycystin cation channel PKD1/PKD2" evidence="11">
    <location>
        <begin position="411"/>
        <end position="625"/>
    </location>
</feature>
<feature type="transmembrane region" description="Helical" evidence="10">
    <location>
        <begin position="409"/>
        <end position="430"/>
    </location>
</feature>
<evidence type="ECO:0000256" key="4">
    <source>
        <dbReference type="ARBA" id="ARBA00022989"/>
    </source>
</evidence>
<feature type="transmembrane region" description="Helical" evidence="10">
    <location>
        <begin position="543"/>
        <end position="561"/>
    </location>
</feature>
<feature type="compositionally biased region" description="Low complexity" evidence="9">
    <location>
        <begin position="73"/>
        <end position="82"/>
    </location>
</feature>
<feature type="domain" description="Polycystin" evidence="12">
    <location>
        <begin position="210"/>
        <end position="399"/>
    </location>
</feature>
<dbReference type="EMBL" id="JAPXFL010000005">
    <property type="protein sequence ID" value="KAK9506871.1"/>
    <property type="molecule type" value="Genomic_DNA"/>
</dbReference>
<evidence type="ECO:0000256" key="3">
    <source>
        <dbReference type="ARBA" id="ARBA00022692"/>
    </source>
</evidence>
<accession>A0AAW1D794</accession>
<organism evidence="13 14">
    <name type="scientific">Rhynocoris fuscipes</name>
    <dbReference type="NCBI Taxonomy" id="488301"/>
    <lineage>
        <taxon>Eukaryota</taxon>
        <taxon>Metazoa</taxon>
        <taxon>Ecdysozoa</taxon>
        <taxon>Arthropoda</taxon>
        <taxon>Hexapoda</taxon>
        <taxon>Insecta</taxon>
        <taxon>Pterygota</taxon>
        <taxon>Neoptera</taxon>
        <taxon>Paraneoptera</taxon>
        <taxon>Hemiptera</taxon>
        <taxon>Heteroptera</taxon>
        <taxon>Panheteroptera</taxon>
        <taxon>Cimicomorpha</taxon>
        <taxon>Reduviidae</taxon>
        <taxon>Harpactorinae</taxon>
        <taxon>Harpactorini</taxon>
        <taxon>Rhynocoris</taxon>
    </lineage>
</organism>
<dbReference type="InterPro" id="IPR051223">
    <property type="entry name" value="Polycystin"/>
</dbReference>
<dbReference type="AlphaFoldDB" id="A0AAW1D794"/>
<keyword evidence="3 10" id="KW-0812">Transmembrane</keyword>
<protein>
    <recommendedName>
        <fullName evidence="15">Polycystic kidney disease 2-like 1 protein</fullName>
    </recommendedName>
</protein>
<evidence type="ECO:0000256" key="1">
    <source>
        <dbReference type="ARBA" id="ARBA00004141"/>
    </source>
</evidence>
<evidence type="ECO:0000256" key="6">
    <source>
        <dbReference type="ARBA" id="ARBA00023180"/>
    </source>
</evidence>
<feature type="transmembrane region" description="Helical" evidence="10">
    <location>
        <begin position="501"/>
        <end position="531"/>
    </location>
</feature>
<dbReference type="Pfam" id="PF20519">
    <property type="entry name" value="Polycystin_dom"/>
    <property type="match status" value="1"/>
</dbReference>
<feature type="compositionally biased region" description="Acidic residues" evidence="9">
    <location>
        <begin position="83"/>
        <end position="102"/>
    </location>
</feature>
<dbReference type="Pfam" id="PF08016">
    <property type="entry name" value="PKD_channel"/>
    <property type="match status" value="1"/>
</dbReference>
<feature type="region of interest" description="Disordered" evidence="9">
    <location>
        <begin position="68"/>
        <end position="112"/>
    </location>
</feature>
<dbReference type="InterPro" id="IPR013122">
    <property type="entry name" value="PKD1_2_channel"/>
</dbReference>
<evidence type="ECO:0000313" key="14">
    <source>
        <dbReference type="Proteomes" id="UP001461498"/>
    </source>
</evidence>
<evidence type="ECO:0000259" key="11">
    <source>
        <dbReference type="Pfam" id="PF08016"/>
    </source>
</evidence>
<feature type="transmembrane region" description="Helical" evidence="10">
    <location>
        <begin position="600"/>
        <end position="623"/>
    </location>
</feature>
<keyword evidence="8" id="KW-0175">Coiled coil</keyword>
<evidence type="ECO:0000256" key="2">
    <source>
        <dbReference type="ARBA" id="ARBA00007200"/>
    </source>
</evidence>
<proteinExistence type="inferred from homology"/>
<dbReference type="PANTHER" id="PTHR10877">
    <property type="entry name" value="POLYCYSTIN FAMILY MEMBER"/>
    <property type="match status" value="1"/>
</dbReference>
<dbReference type="GO" id="GO:0005509">
    <property type="term" value="F:calcium ion binding"/>
    <property type="evidence" value="ECO:0007669"/>
    <property type="project" value="InterPro"/>
</dbReference>
<sequence length="779" mass="91195">MGDNKESSSTVSKYEITETDESESRSVNTSEKKPKGIFSRFCWKETSEDYIELSTTASIICSTPREFIEETTESTGEPTETATESDEESSESEEINTTEVESEPEKGKRRSSLPDDDLLNWYQLTYQKTPLWRWHTWARSRYKGNPKDFMCVCFRELFLYSIFLACFFWIIVSGIQQHQHNYCSVILNLFTSTMYKVNSSSVNSTSKYYMAISTIEDVWIYLSNHFAPVVYSYSDEHYYLEEKGSVMRLLGNILVGPPRIRQVRVRNDSCEVPHLFQSWYNSCYSYYLPKQEEKESFGPANNVAWDWREQPTAFYKAGKISYYTSNGYYFDMHKDYKEFNDLIMDLKKQLWIDRGTRVVFIDFVLYTPDANLLSAVELMLEMPPGGGVIPTAKCHPIKLFWFMYTDETIIFFIVAITMVTFLIYFILILLLDLKHIGPSHLLTFWGILDLIIIICFSALIYSYLYVKYVIYRDLPAFINIIDNHQHSSFDYFIMVYHTYKILLATMAILCCIKLLKFFAMFSTVSMLFAAIGKCKVHLLTSSLMGIMLLMAFSLFAHFIFGTQVEEFSTLLSSIATLLHLRFSSVHYFEQMDQDRPILSGLFLLTFIFLFVIIFMTSFIAILVEGVKEAEDDRALKGPLLRYGPYEYFRFKIVEVFDKLHYGKLERYFRQKLKLSIMSMRRQLLLAMFRRQGVFGLEIMLFLQGHGINTRDKHHVFTEELLSQIEQDLKLKQDHLYKEILEHDYIEEEIDELNEKLANIEETLHNTKTSLESAYAKLGL</sequence>
<gene>
    <name evidence="13" type="ORF">O3M35_008727</name>
</gene>
<dbReference type="Proteomes" id="UP001461498">
    <property type="component" value="Unassembled WGS sequence"/>
</dbReference>
<dbReference type="InterPro" id="IPR003915">
    <property type="entry name" value="PKD_2"/>
</dbReference>
<evidence type="ECO:0000256" key="9">
    <source>
        <dbReference type="SAM" id="MobiDB-lite"/>
    </source>
</evidence>
<dbReference type="PANTHER" id="PTHR10877:SF183">
    <property type="entry name" value="AT14535P-RELATED"/>
    <property type="match status" value="1"/>
</dbReference>
<feature type="transmembrane region" description="Helical" evidence="10">
    <location>
        <begin position="157"/>
        <end position="175"/>
    </location>
</feature>
<reference evidence="13 14" key="1">
    <citation type="submission" date="2022-12" db="EMBL/GenBank/DDBJ databases">
        <title>Chromosome-level genome assembly of true bugs.</title>
        <authorList>
            <person name="Ma L."/>
            <person name="Li H."/>
        </authorList>
    </citation>
    <scope>NUCLEOTIDE SEQUENCE [LARGE SCALE GENOMIC DNA]</scope>
    <source>
        <strain evidence="13">Lab_2022b</strain>
    </source>
</reference>
<keyword evidence="14" id="KW-1185">Reference proteome</keyword>
<evidence type="ECO:0000313" key="13">
    <source>
        <dbReference type="EMBL" id="KAK9506871.1"/>
    </source>
</evidence>
<dbReference type="PRINTS" id="PR01433">
    <property type="entry name" value="POLYCYSTIN2"/>
</dbReference>
<evidence type="ECO:0008006" key="15">
    <source>
        <dbReference type="Google" id="ProtNLM"/>
    </source>
</evidence>
<evidence type="ECO:0000259" key="12">
    <source>
        <dbReference type="Pfam" id="PF20519"/>
    </source>
</evidence>
<evidence type="ECO:0000256" key="7">
    <source>
        <dbReference type="PIRSR" id="PIRSR603915-2"/>
    </source>
</evidence>
<dbReference type="InterPro" id="IPR046791">
    <property type="entry name" value="Polycystin_dom"/>
</dbReference>
<feature type="region of interest" description="Disordered" evidence="9">
    <location>
        <begin position="1"/>
        <end position="33"/>
    </location>
</feature>
<feature type="coiled-coil region" evidence="8">
    <location>
        <begin position="742"/>
        <end position="769"/>
    </location>
</feature>
<evidence type="ECO:0000256" key="5">
    <source>
        <dbReference type="ARBA" id="ARBA00023136"/>
    </source>
</evidence>
<name>A0AAW1D794_9HEMI</name>
<comment type="caution">
    <text evidence="13">The sequence shown here is derived from an EMBL/GenBank/DDBJ whole genome shotgun (WGS) entry which is preliminary data.</text>
</comment>
<keyword evidence="4 10" id="KW-1133">Transmembrane helix</keyword>
<feature type="disulfide bond" evidence="7">
    <location>
        <begin position="270"/>
        <end position="283"/>
    </location>
</feature>
<evidence type="ECO:0000256" key="10">
    <source>
        <dbReference type="SAM" id="Phobius"/>
    </source>
</evidence>
<comment type="subcellular location">
    <subcellularLocation>
        <location evidence="1">Membrane</location>
        <topology evidence="1">Multi-pass membrane protein</topology>
    </subcellularLocation>
</comment>
<evidence type="ECO:0000256" key="8">
    <source>
        <dbReference type="SAM" id="Coils"/>
    </source>
</evidence>
<dbReference type="GO" id="GO:0016020">
    <property type="term" value="C:membrane"/>
    <property type="evidence" value="ECO:0007669"/>
    <property type="project" value="UniProtKB-SubCell"/>
</dbReference>
<comment type="similarity">
    <text evidence="2">Belongs to the polycystin family.</text>
</comment>